<name>A0A0F9CHT9_9ZZZZ</name>
<dbReference type="AlphaFoldDB" id="A0A0F9CHT9"/>
<protein>
    <submittedName>
        <fullName evidence="1">Uncharacterized protein</fullName>
    </submittedName>
</protein>
<evidence type="ECO:0000313" key="1">
    <source>
        <dbReference type="EMBL" id="KKL05241.1"/>
    </source>
</evidence>
<organism evidence="1">
    <name type="scientific">marine sediment metagenome</name>
    <dbReference type="NCBI Taxonomy" id="412755"/>
    <lineage>
        <taxon>unclassified sequences</taxon>
        <taxon>metagenomes</taxon>
        <taxon>ecological metagenomes</taxon>
    </lineage>
</organism>
<dbReference type="EMBL" id="LAZR01044200">
    <property type="protein sequence ID" value="KKL05241.1"/>
    <property type="molecule type" value="Genomic_DNA"/>
</dbReference>
<gene>
    <name evidence="1" type="ORF">LCGC14_2607990</name>
</gene>
<comment type="caution">
    <text evidence="1">The sequence shown here is derived from an EMBL/GenBank/DDBJ whole genome shotgun (WGS) entry which is preliminary data.</text>
</comment>
<sequence>RVPDSVRIKKGSLVPGAGSYWGRGTRSESHQVVCAAPEQRGTHHSLPGNNWPKMWAIVKKLDLHNAGAGSGDGHDVLCPDALTAGYYDLAELV</sequence>
<proteinExistence type="predicted"/>
<reference evidence="1" key="1">
    <citation type="journal article" date="2015" name="Nature">
        <title>Complex archaea that bridge the gap between prokaryotes and eukaryotes.</title>
        <authorList>
            <person name="Spang A."/>
            <person name="Saw J.H."/>
            <person name="Jorgensen S.L."/>
            <person name="Zaremba-Niedzwiedzka K."/>
            <person name="Martijn J."/>
            <person name="Lind A.E."/>
            <person name="van Eijk R."/>
            <person name="Schleper C."/>
            <person name="Guy L."/>
            <person name="Ettema T.J."/>
        </authorList>
    </citation>
    <scope>NUCLEOTIDE SEQUENCE</scope>
</reference>
<accession>A0A0F9CHT9</accession>
<feature type="non-terminal residue" evidence="1">
    <location>
        <position position="1"/>
    </location>
</feature>